<dbReference type="Proteomes" id="UP000679247">
    <property type="component" value="Chromosome"/>
</dbReference>
<organism evidence="1 2">
    <name type="scientific">Cytobacillus gottheilii</name>
    <dbReference type="NCBI Taxonomy" id="859144"/>
    <lineage>
        <taxon>Bacteria</taxon>
        <taxon>Bacillati</taxon>
        <taxon>Bacillota</taxon>
        <taxon>Bacilli</taxon>
        <taxon>Bacillales</taxon>
        <taxon>Bacillaceae</taxon>
        <taxon>Cytobacillus</taxon>
    </lineage>
</organism>
<name>A0ABX8FCV8_9BACI</name>
<dbReference type="InterPro" id="IPR012441">
    <property type="entry name" value="DUF1643"/>
</dbReference>
<gene>
    <name evidence="1" type="ORF">J1899_02875</name>
</gene>
<proteinExistence type="predicted"/>
<reference evidence="1 2" key="1">
    <citation type="submission" date="2021-03" db="EMBL/GenBank/DDBJ databases">
        <title>The first data on the complete genome of the tetrodotoxin-producing bacterium.</title>
        <authorList>
            <person name="Melnikova D.I."/>
            <person name="Nijland R."/>
            <person name="Magarlamov T.Y."/>
        </authorList>
    </citation>
    <scope>NUCLEOTIDE SEQUENCE [LARGE SCALE GENOMIC DNA]</scope>
    <source>
        <strain evidence="1 2">1839</strain>
    </source>
</reference>
<dbReference type="Pfam" id="PF07799">
    <property type="entry name" value="DUF1643"/>
    <property type="match status" value="1"/>
</dbReference>
<sequence>MSNFKKFIGNIAIESIFSENENHRFLLKRKYTTSRKKLENKKLCFILINPSYADELLFDKTNRIASNLGVRNSYNEVVILNMFSLITKNKESLNKQLNIANHSENDKIISNECKSSDTLIISWGIDEVYDERRMELKEIIRNSGISSENVCSIVYKNKTGKVYNPAHLSMYITDNPPNFKIERYELN</sequence>
<evidence type="ECO:0000313" key="1">
    <source>
        <dbReference type="EMBL" id="QVY62074.1"/>
    </source>
</evidence>
<keyword evidence="2" id="KW-1185">Reference proteome</keyword>
<evidence type="ECO:0000313" key="2">
    <source>
        <dbReference type="Proteomes" id="UP000679247"/>
    </source>
</evidence>
<dbReference type="RefSeq" id="WP_214477427.1">
    <property type="nucleotide sequence ID" value="NZ_CP071709.1"/>
</dbReference>
<dbReference type="EMBL" id="CP071709">
    <property type="protein sequence ID" value="QVY62074.1"/>
    <property type="molecule type" value="Genomic_DNA"/>
</dbReference>
<protein>
    <submittedName>
        <fullName evidence="1">DUF1643 domain-containing protein</fullName>
    </submittedName>
</protein>
<accession>A0ABX8FCV8</accession>